<protein>
    <submittedName>
        <fullName evidence="2">AAC(3)-I family aminoglycoside 3-N-acetyltransferase</fullName>
    </submittedName>
</protein>
<dbReference type="EMBL" id="PPXC01000001">
    <property type="protein sequence ID" value="POH75348.1"/>
    <property type="molecule type" value="Genomic_DNA"/>
</dbReference>
<evidence type="ECO:0000313" key="3">
    <source>
        <dbReference type="Proteomes" id="UP000237061"/>
    </source>
</evidence>
<dbReference type="Pfam" id="PF00583">
    <property type="entry name" value="Acetyltransf_1"/>
    <property type="match status" value="1"/>
</dbReference>
<dbReference type="SUPFAM" id="SSF55729">
    <property type="entry name" value="Acyl-CoA N-acyltransferases (Nat)"/>
    <property type="match status" value="1"/>
</dbReference>
<dbReference type="PROSITE" id="PS51186">
    <property type="entry name" value="GNAT"/>
    <property type="match status" value="1"/>
</dbReference>
<name>A0A2S4A1N4_ARTGL</name>
<proteinExistence type="predicted"/>
<dbReference type="RefSeq" id="WP_103464004.1">
    <property type="nucleotide sequence ID" value="NZ_PPXC01000001.1"/>
</dbReference>
<keyword evidence="3" id="KW-1185">Reference proteome</keyword>
<dbReference type="GO" id="GO:0016747">
    <property type="term" value="F:acyltransferase activity, transferring groups other than amino-acyl groups"/>
    <property type="evidence" value="ECO:0007669"/>
    <property type="project" value="InterPro"/>
</dbReference>
<dbReference type="Proteomes" id="UP000237061">
    <property type="component" value="Unassembled WGS sequence"/>
</dbReference>
<dbReference type="CDD" id="cd04301">
    <property type="entry name" value="NAT_SF"/>
    <property type="match status" value="1"/>
</dbReference>
<evidence type="ECO:0000313" key="2">
    <source>
        <dbReference type="EMBL" id="POH75348.1"/>
    </source>
</evidence>
<reference evidence="2 3" key="1">
    <citation type="submission" date="2018-01" db="EMBL/GenBank/DDBJ databases">
        <title>Arthrobacter sp. nov., from glaciers in China.</title>
        <authorList>
            <person name="Liu Q."/>
            <person name="Xin Y.-H."/>
        </authorList>
    </citation>
    <scope>NUCLEOTIDE SEQUENCE [LARGE SCALE GENOMIC DNA]</scope>
    <source>
        <strain evidence="2 3">HLT2-12-2</strain>
    </source>
</reference>
<sequence>MGDLEVKRLARGDEAVAAVLFAMMAAVFDEGSAPLSEEYVRKLLGTDSFWAMAAFDGADVVGGLTAHTLPMTRSPSSEVFIYDLAVREDHQRQGVATRLVDELRTGAARIGIYDVFVPADNEDAGALEFYRAQGADAVPVTFFTFTR</sequence>
<dbReference type="AlphaFoldDB" id="A0A2S4A1N4"/>
<keyword evidence="2" id="KW-0808">Transferase</keyword>
<organism evidence="2 3">
    <name type="scientific">Arthrobacter glacialis</name>
    <dbReference type="NCBI Taxonomy" id="1664"/>
    <lineage>
        <taxon>Bacteria</taxon>
        <taxon>Bacillati</taxon>
        <taxon>Actinomycetota</taxon>
        <taxon>Actinomycetes</taxon>
        <taxon>Micrococcales</taxon>
        <taxon>Micrococcaceae</taxon>
        <taxon>Arthrobacter</taxon>
    </lineage>
</organism>
<feature type="domain" description="N-acetyltransferase" evidence="1">
    <location>
        <begin position="4"/>
        <end position="147"/>
    </location>
</feature>
<accession>A0A2S4A1N4</accession>
<gene>
    <name evidence="2" type="ORF">CVS27_01740</name>
</gene>
<dbReference type="Gene3D" id="3.40.630.30">
    <property type="match status" value="1"/>
</dbReference>
<dbReference type="InterPro" id="IPR000182">
    <property type="entry name" value="GNAT_dom"/>
</dbReference>
<evidence type="ECO:0000259" key="1">
    <source>
        <dbReference type="PROSITE" id="PS51186"/>
    </source>
</evidence>
<dbReference type="InterPro" id="IPR016181">
    <property type="entry name" value="Acyl_CoA_acyltransferase"/>
</dbReference>
<comment type="caution">
    <text evidence="2">The sequence shown here is derived from an EMBL/GenBank/DDBJ whole genome shotgun (WGS) entry which is preliminary data.</text>
</comment>